<gene>
    <name evidence="1" type="ORF">S01H1_57801</name>
</gene>
<feature type="non-terminal residue" evidence="1">
    <location>
        <position position="256"/>
    </location>
</feature>
<comment type="caution">
    <text evidence="1">The sequence shown here is derived from an EMBL/GenBank/DDBJ whole genome shotgun (WGS) entry which is preliminary data.</text>
</comment>
<dbReference type="Gene3D" id="3.40.50.1460">
    <property type="match status" value="1"/>
</dbReference>
<sequence>YSFTTTLTGDWTVTVYPGASFDPTFNVYDSLGDPVGGSFTSPIDSVGSGGNETWTGVGLTAGATYYIRVDGESSHTGDFDIRVYGPGPSPGPGDGVVTHRALLVDSWGLSNDDIHGVRDALLGSIDGRWAGNITLIEYLGATVASVQSGISDLVSASDQDDVALIHFTSPGLQIGLDGVPLDEPDADDGEIGMIDGGIRDDLLGSWVSRFAAGPYPMERFVLIVNSNNSGEFIDGRADPAGTVPSHVILAKGEFRP</sequence>
<accession>X0VRH9</accession>
<reference evidence="1" key="1">
    <citation type="journal article" date="2014" name="Front. Microbiol.">
        <title>High frequency of phylogenetically diverse reductive dehalogenase-homologous genes in deep subseafloor sedimentary metagenomes.</title>
        <authorList>
            <person name="Kawai M."/>
            <person name="Futagami T."/>
            <person name="Toyoda A."/>
            <person name="Takaki Y."/>
            <person name="Nishi S."/>
            <person name="Hori S."/>
            <person name="Arai W."/>
            <person name="Tsubouchi T."/>
            <person name="Morono Y."/>
            <person name="Uchiyama I."/>
            <person name="Ito T."/>
            <person name="Fujiyama A."/>
            <person name="Inagaki F."/>
            <person name="Takami H."/>
        </authorList>
    </citation>
    <scope>NUCLEOTIDE SEQUENCE</scope>
    <source>
        <strain evidence="1">Expedition CK06-06</strain>
    </source>
</reference>
<protein>
    <recommendedName>
        <fullName evidence="2">Peptidase C-terminal archaeal/bacterial domain-containing protein</fullName>
    </recommendedName>
</protein>
<name>X0VRH9_9ZZZZ</name>
<dbReference type="AlphaFoldDB" id="X0VRH9"/>
<proteinExistence type="predicted"/>
<evidence type="ECO:0008006" key="2">
    <source>
        <dbReference type="Google" id="ProtNLM"/>
    </source>
</evidence>
<organism evidence="1">
    <name type="scientific">marine sediment metagenome</name>
    <dbReference type="NCBI Taxonomy" id="412755"/>
    <lineage>
        <taxon>unclassified sequences</taxon>
        <taxon>metagenomes</taxon>
        <taxon>ecological metagenomes</taxon>
    </lineage>
</organism>
<dbReference type="Gene3D" id="2.60.120.380">
    <property type="match status" value="1"/>
</dbReference>
<evidence type="ECO:0000313" key="1">
    <source>
        <dbReference type="EMBL" id="GAG15058.1"/>
    </source>
</evidence>
<feature type="non-terminal residue" evidence="1">
    <location>
        <position position="1"/>
    </location>
</feature>
<dbReference type="EMBL" id="BARS01037720">
    <property type="protein sequence ID" value="GAG15058.1"/>
    <property type="molecule type" value="Genomic_DNA"/>
</dbReference>